<evidence type="ECO:0000313" key="2">
    <source>
        <dbReference type="Proteomes" id="UP001597053"/>
    </source>
</evidence>
<dbReference type="Proteomes" id="UP001597053">
    <property type="component" value="Unassembled WGS sequence"/>
</dbReference>
<reference evidence="2" key="1">
    <citation type="journal article" date="2019" name="Int. J. Syst. Evol. Microbiol.">
        <title>The Global Catalogue of Microorganisms (GCM) 10K type strain sequencing project: providing services to taxonomists for standard genome sequencing and annotation.</title>
        <authorList>
            <consortium name="The Broad Institute Genomics Platform"/>
            <consortium name="The Broad Institute Genome Sequencing Center for Infectious Disease"/>
            <person name="Wu L."/>
            <person name="Ma J."/>
        </authorList>
    </citation>
    <scope>NUCLEOTIDE SEQUENCE [LARGE SCALE GENOMIC DNA]</scope>
    <source>
        <strain evidence="2">JCM 32148</strain>
    </source>
</reference>
<organism evidence="1 2">
    <name type="scientific">Micromonospora azadirachtae</name>
    <dbReference type="NCBI Taxonomy" id="1970735"/>
    <lineage>
        <taxon>Bacteria</taxon>
        <taxon>Bacillati</taxon>
        <taxon>Actinomycetota</taxon>
        <taxon>Actinomycetes</taxon>
        <taxon>Micromonosporales</taxon>
        <taxon>Micromonosporaceae</taxon>
        <taxon>Micromonospora</taxon>
    </lineage>
</organism>
<sequence length="178" mass="18574">LIGRANLPIAVLSLDTAAAAGTVRFNDRLTDEPVSRLYQRMVDDRGTAAGLDLPAGTKKITGVVSTPVDRAERPLAVAVSMLVTSANGNAWRLPAATGTSDGHAVRFDVELPDVGVPLRLAGFEADGGDTAGTIYRLRISDLRLVGADGSAQPAGLTDTWVLRVPESDLPQRADTTGT</sequence>
<proteinExistence type="predicted"/>
<name>A0ABW3ACR2_9ACTN</name>
<evidence type="ECO:0000313" key="1">
    <source>
        <dbReference type="EMBL" id="MFD0788602.1"/>
    </source>
</evidence>
<feature type="non-terminal residue" evidence="1">
    <location>
        <position position="178"/>
    </location>
</feature>
<gene>
    <name evidence="1" type="ORF">ACFQZ8_32195</name>
</gene>
<keyword evidence="2" id="KW-1185">Reference proteome</keyword>
<protein>
    <submittedName>
        <fullName evidence="1">ABC transporter permease</fullName>
    </submittedName>
</protein>
<accession>A0ABW3ACR2</accession>
<comment type="caution">
    <text evidence="1">The sequence shown here is derived from an EMBL/GenBank/DDBJ whole genome shotgun (WGS) entry which is preliminary data.</text>
</comment>
<dbReference type="EMBL" id="JBHTHM010002926">
    <property type="protein sequence ID" value="MFD0788602.1"/>
    <property type="molecule type" value="Genomic_DNA"/>
</dbReference>
<feature type="non-terminal residue" evidence="1">
    <location>
        <position position="1"/>
    </location>
</feature>